<keyword evidence="2" id="KW-1185">Reference proteome</keyword>
<sequence>MRMVVIHLSELNDVEHHIHMDYADSSTVTNVLSYLSNVCCKNCTLPTTVLHDHYSTSSFTFCSNVINTAQAAIYQLRSNSLCEGVFRESFLVIACFFDLIIVINLSLCVGSPEQTYN</sequence>
<name>A0A9W4UPF5_9PLEO</name>
<dbReference type="EMBL" id="CAOQHR010000008">
    <property type="protein sequence ID" value="CAI6338712.1"/>
    <property type="molecule type" value="Genomic_DNA"/>
</dbReference>
<comment type="caution">
    <text evidence="1">The sequence shown here is derived from an EMBL/GenBank/DDBJ whole genome shotgun (WGS) entry which is preliminary data.</text>
</comment>
<protein>
    <submittedName>
        <fullName evidence="1">Uncharacterized protein</fullName>
    </submittedName>
</protein>
<evidence type="ECO:0000313" key="1">
    <source>
        <dbReference type="EMBL" id="CAI6338712.1"/>
    </source>
</evidence>
<dbReference type="Proteomes" id="UP001152607">
    <property type="component" value="Unassembled WGS sequence"/>
</dbReference>
<proteinExistence type="predicted"/>
<organism evidence="1 2">
    <name type="scientific">Periconia digitata</name>
    <dbReference type="NCBI Taxonomy" id="1303443"/>
    <lineage>
        <taxon>Eukaryota</taxon>
        <taxon>Fungi</taxon>
        <taxon>Dikarya</taxon>
        <taxon>Ascomycota</taxon>
        <taxon>Pezizomycotina</taxon>
        <taxon>Dothideomycetes</taxon>
        <taxon>Pleosporomycetidae</taxon>
        <taxon>Pleosporales</taxon>
        <taxon>Massarineae</taxon>
        <taxon>Periconiaceae</taxon>
        <taxon>Periconia</taxon>
    </lineage>
</organism>
<evidence type="ECO:0000313" key="2">
    <source>
        <dbReference type="Proteomes" id="UP001152607"/>
    </source>
</evidence>
<gene>
    <name evidence="1" type="ORF">PDIGIT_LOCUS11845</name>
</gene>
<dbReference type="AlphaFoldDB" id="A0A9W4UPF5"/>
<reference evidence="1" key="1">
    <citation type="submission" date="2023-01" db="EMBL/GenBank/DDBJ databases">
        <authorList>
            <person name="Van Ghelder C."/>
            <person name="Rancurel C."/>
        </authorList>
    </citation>
    <scope>NUCLEOTIDE SEQUENCE</scope>
    <source>
        <strain evidence="1">CNCM I-4278</strain>
    </source>
</reference>
<accession>A0A9W4UPF5</accession>